<dbReference type="InterPro" id="IPR050316">
    <property type="entry name" value="Tyrosinase/Hemocyanin"/>
</dbReference>
<accession>W3WUX2</accession>
<dbReference type="KEGG" id="pfy:PFICI_10811"/>
<feature type="domain" description="Tyrosinase copper-binding" evidence="4">
    <location>
        <begin position="98"/>
        <end position="115"/>
    </location>
</feature>
<dbReference type="InterPro" id="IPR002227">
    <property type="entry name" value="Tyrosinase_Cu-bd"/>
</dbReference>
<organism evidence="6 7">
    <name type="scientific">Pestalotiopsis fici (strain W106-1 / CGMCC3.15140)</name>
    <dbReference type="NCBI Taxonomy" id="1229662"/>
    <lineage>
        <taxon>Eukaryota</taxon>
        <taxon>Fungi</taxon>
        <taxon>Dikarya</taxon>
        <taxon>Ascomycota</taxon>
        <taxon>Pezizomycotina</taxon>
        <taxon>Sordariomycetes</taxon>
        <taxon>Xylariomycetidae</taxon>
        <taxon>Amphisphaeriales</taxon>
        <taxon>Sporocadaceae</taxon>
        <taxon>Pestalotiopsis</taxon>
    </lineage>
</organism>
<evidence type="ECO:0000256" key="3">
    <source>
        <dbReference type="SAM" id="SignalP"/>
    </source>
</evidence>
<dbReference type="PROSITE" id="PS00497">
    <property type="entry name" value="TYROSINASE_1"/>
    <property type="match status" value="1"/>
</dbReference>
<dbReference type="eggNOG" id="ENOG502T6AB">
    <property type="taxonomic scope" value="Eukaryota"/>
</dbReference>
<feature type="domain" description="Tyrosinase copper-binding" evidence="5">
    <location>
        <begin position="248"/>
        <end position="259"/>
    </location>
</feature>
<sequence>MASLRLLYAFFGLILALAVSPASGRCTPSVSSISHSNGTCKNPSQRKAWHTLEDNEKQEYLDAVKCLFNSPPKANITGAKNRYDELHWVHIHQSNIIHGVGAFLPWHRYYMRVYEQVLQTECNYTGGQPYWDEQRDVSLDPSLAAASVWGADDLSFGTASNGCVTDGAFANTTLHLNQLWGVANYSSYCLSREYDESYWSWANTSYADACMATTNYSDAWQCWVAKPHSSAHLAVGGTLSDQAGSPGDPLFFLHHANLDRLWWKWQSQDLETRLVEMNGQSIPSLSDLTTNGWLFPSSSVMDYDNDEYNTTTLNHNLWMVGIVPNTTIAEVMDIRGETICAEYIEAQ</sequence>
<proteinExistence type="predicted"/>
<dbReference type="PANTHER" id="PTHR11474:SF126">
    <property type="entry name" value="TYROSINASE-LIKE PROTEIN TYR-1-RELATED"/>
    <property type="match status" value="1"/>
</dbReference>
<dbReference type="Pfam" id="PF00264">
    <property type="entry name" value="Tyrosinase"/>
    <property type="match status" value="1"/>
</dbReference>
<keyword evidence="7" id="KW-1185">Reference proteome</keyword>
<dbReference type="InterPro" id="IPR008922">
    <property type="entry name" value="Di-copper_centre_dom_sf"/>
</dbReference>
<evidence type="ECO:0000313" key="7">
    <source>
        <dbReference type="Proteomes" id="UP000030651"/>
    </source>
</evidence>
<dbReference type="InParanoid" id="W3WUX2"/>
<dbReference type="GO" id="GO:0016491">
    <property type="term" value="F:oxidoreductase activity"/>
    <property type="evidence" value="ECO:0007669"/>
    <property type="project" value="InterPro"/>
</dbReference>
<keyword evidence="3" id="KW-0732">Signal</keyword>
<feature type="signal peptide" evidence="3">
    <location>
        <begin position="1"/>
        <end position="24"/>
    </location>
</feature>
<dbReference type="RefSeq" id="XP_007837583.1">
    <property type="nucleotide sequence ID" value="XM_007839392.1"/>
</dbReference>
<gene>
    <name evidence="6" type="ORF">PFICI_10811</name>
</gene>
<reference evidence="7" key="1">
    <citation type="journal article" date="2015" name="BMC Genomics">
        <title>Genomic and transcriptomic analysis of the endophytic fungus Pestalotiopsis fici reveals its lifestyle and high potential for synthesis of natural products.</title>
        <authorList>
            <person name="Wang X."/>
            <person name="Zhang X."/>
            <person name="Liu L."/>
            <person name="Xiang M."/>
            <person name="Wang W."/>
            <person name="Sun X."/>
            <person name="Che Y."/>
            <person name="Guo L."/>
            <person name="Liu G."/>
            <person name="Guo L."/>
            <person name="Wang C."/>
            <person name="Yin W.B."/>
            <person name="Stadler M."/>
            <person name="Zhang X."/>
            <person name="Liu X."/>
        </authorList>
    </citation>
    <scope>NUCLEOTIDE SEQUENCE [LARGE SCALE GENOMIC DNA]</scope>
    <source>
        <strain evidence="7">W106-1 / CGMCC3.15140</strain>
    </source>
</reference>
<keyword evidence="2" id="KW-0186">Copper</keyword>
<dbReference type="Gene3D" id="1.10.1280.10">
    <property type="entry name" value="Di-copper center containing domain from catechol oxidase"/>
    <property type="match status" value="1"/>
</dbReference>
<dbReference type="PANTHER" id="PTHR11474">
    <property type="entry name" value="TYROSINASE FAMILY MEMBER"/>
    <property type="match status" value="1"/>
</dbReference>
<dbReference type="SUPFAM" id="SSF48056">
    <property type="entry name" value="Di-copper centre-containing domain"/>
    <property type="match status" value="1"/>
</dbReference>
<dbReference type="OMA" id="REYDESY"/>
<feature type="chain" id="PRO_5004835091" description="Tyrosinase copper-binding domain-containing protein" evidence="3">
    <location>
        <begin position="25"/>
        <end position="347"/>
    </location>
</feature>
<evidence type="ECO:0000259" key="4">
    <source>
        <dbReference type="PROSITE" id="PS00497"/>
    </source>
</evidence>
<dbReference type="Proteomes" id="UP000030651">
    <property type="component" value="Unassembled WGS sequence"/>
</dbReference>
<evidence type="ECO:0000256" key="2">
    <source>
        <dbReference type="ARBA" id="ARBA00023008"/>
    </source>
</evidence>
<dbReference type="AlphaFoldDB" id="W3WUX2"/>
<protein>
    <recommendedName>
        <fullName evidence="4 5">Tyrosinase copper-binding domain-containing protein</fullName>
    </recommendedName>
</protein>
<dbReference type="PRINTS" id="PR00092">
    <property type="entry name" value="TYROSINASE"/>
</dbReference>
<dbReference type="HOGENOM" id="CLU_035914_2_0_1"/>
<evidence type="ECO:0000313" key="6">
    <source>
        <dbReference type="EMBL" id="ETS76937.1"/>
    </source>
</evidence>
<keyword evidence="1" id="KW-0479">Metal-binding</keyword>
<dbReference type="PROSITE" id="PS00498">
    <property type="entry name" value="TYROSINASE_2"/>
    <property type="match status" value="1"/>
</dbReference>
<evidence type="ECO:0000259" key="5">
    <source>
        <dbReference type="PROSITE" id="PS00498"/>
    </source>
</evidence>
<dbReference type="OrthoDB" id="6132182at2759"/>
<dbReference type="GeneID" id="19275824"/>
<dbReference type="GO" id="GO:0046872">
    <property type="term" value="F:metal ion binding"/>
    <property type="evidence" value="ECO:0007669"/>
    <property type="project" value="UniProtKB-KW"/>
</dbReference>
<evidence type="ECO:0000256" key="1">
    <source>
        <dbReference type="ARBA" id="ARBA00022723"/>
    </source>
</evidence>
<dbReference type="STRING" id="1229662.W3WUX2"/>
<name>W3WUX2_PESFW</name>
<dbReference type="EMBL" id="KI912116">
    <property type="protein sequence ID" value="ETS76937.1"/>
    <property type="molecule type" value="Genomic_DNA"/>
</dbReference>